<dbReference type="Gramene" id="OB02G17420.1">
    <property type="protein sequence ID" value="OB02G17420.1"/>
    <property type="gene ID" value="OB02G17420"/>
</dbReference>
<sequence length="67" mass="6904">MQSPTSATALNAFGCHSHKQLAGPPPRGAQGGARRRRASAAALRHRPPPGAGPHHPHGRPRAPPRGA</sequence>
<proteinExistence type="predicted"/>
<evidence type="ECO:0000313" key="3">
    <source>
        <dbReference type="Proteomes" id="UP000006038"/>
    </source>
</evidence>
<accession>J3LAS5</accession>
<dbReference type="Proteomes" id="UP000006038">
    <property type="component" value="Unassembled WGS sequence"/>
</dbReference>
<feature type="region of interest" description="Disordered" evidence="1">
    <location>
        <begin position="1"/>
        <end position="67"/>
    </location>
</feature>
<protein>
    <submittedName>
        <fullName evidence="2">Uncharacterized protein</fullName>
    </submittedName>
</protein>
<evidence type="ECO:0000313" key="2">
    <source>
        <dbReference type="EnsemblPlants" id="OB02G17420.1"/>
    </source>
</evidence>
<reference evidence="2" key="1">
    <citation type="submission" date="2013-04" db="UniProtKB">
        <authorList>
            <consortium name="EnsemblPlants"/>
        </authorList>
    </citation>
    <scope>IDENTIFICATION</scope>
</reference>
<dbReference type="EnsemblPlants" id="OB02G17420.1">
    <property type="protein sequence ID" value="OB02G17420.1"/>
    <property type="gene ID" value="OB02G17420"/>
</dbReference>
<dbReference type="HOGENOM" id="CLU_2820133_0_0_1"/>
<organism evidence="2">
    <name type="scientific">Oryza brachyantha</name>
    <name type="common">malo sina</name>
    <dbReference type="NCBI Taxonomy" id="4533"/>
    <lineage>
        <taxon>Eukaryota</taxon>
        <taxon>Viridiplantae</taxon>
        <taxon>Streptophyta</taxon>
        <taxon>Embryophyta</taxon>
        <taxon>Tracheophyta</taxon>
        <taxon>Spermatophyta</taxon>
        <taxon>Magnoliopsida</taxon>
        <taxon>Liliopsida</taxon>
        <taxon>Poales</taxon>
        <taxon>Poaceae</taxon>
        <taxon>BOP clade</taxon>
        <taxon>Oryzoideae</taxon>
        <taxon>Oryzeae</taxon>
        <taxon>Oryzinae</taxon>
        <taxon>Oryza</taxon>
    </lineage>
</organism>
<evidence type="ECO:0000256" key="1">
    <source>
        <dbReference type="SAM" id="MobiDB-lite"/>
    </source>
</evidence>
<dbReference type="AlphaFoldDB" id="J3LAS5"/>
<keyword evidence="3" id="KW-1185">Reference proteome</keyword>
<feature type="compositionally biased region" description="Basic residues" evidence="1">
    <location>
        <begin position="33"/>
        <end position="47"/>
    </location>
</feature>
<name>J3LAS5_ORYBR</name>
<feature type="compositionally biased region" description="Basic residues" evidence="1">
    <location>
        <begin position="54"/>
        <end position="67"/>
    </location>
</feature>